<dbReference type="AlphaFoldDB" id="A0A399REV4"/>
<dbReference type="PROSITE" id="PS51257">
    <property type="entry name" value="PROKAR_LIPOPROTEIN"/>
    <property type="match status" value="1"/>
</dbReference>
<dbReference type="Proteomes" id="UP000266385">
    <property type="component" value="Unassembled WGS sequence"/>
</dbReference>
<sequence length="123" mass="13679">MKTRIPAAVAALLVASGCETFNEPVFLERTEVGISNDVQFHQDLMQEAYEGRQYLQFSATNYSSQPRCVQTNAESMRYSSEYSMGAVVYLAPAETADTGYVFLPSEFGLHARSWAPDEFGNCN</sequence>
<evidence type="ECO:0000313" key="2">
    <source>
        <dbReference type="Proteomes" id="UP000266385"/>
    </source>
</evidence>
<dbReference type="EMBL" id="QWFX01000006">
    <property type="protein sequence ID" value="RIJ30096.1"/>
    <property type="molecule type" value="Genomic_DNA"/>
</dbReference>
<evidence type="ECO:0000313" key="1">
    <source>
        <dbReference type="EMBL" id="RIJ30096.1"/>
    </source>
</evidence>
<proteinExistence type="predicted"/>
<organism evidence="1 2">
    <name type="scientific">Henriciella mobilis</name>
    <dbReference type="NCBI Taxonomy" id="2305467"/>
    <lineage>
        <taxon>Bacteria</taxon>
        <taxon>Pseudomonadati</taxon>
        <taxon>Pseudomonadota</taxon>
        <taxon>Alphaproteobacteria</taxon>
        <taxon>Hyphomonadales</taxon>
        <taxon>Hyphomonadaceae</taxon>
        <taxon>Henriciella</taxon>
    </lineage>
</organism>
<name>A0A399REV4_9PROT</name>
<protein>
    <recommendedName>
        <fullName evidence="3">Lipoprotein</fullName>
    </recommendedName>
</protein>
<evidence type="ECO:0008006" key="3">
    <source>
        <dbReference type="Google" id="ProtNLM"/>
    </source>
</evidence>
<reference evidence="1 2" key="1">
    <citation type="submission" date="2018-08" db="EMBL/GenBank/DDBJ databases">
        <title>Henriciella mobilis sp. nov., isolated from seawater.</title>
        <authorList>
            <person name="Cheng H."/>
            <person name="Wu Y.-H."/>
            <person name="Xu X.-W."/>
            <person name="Guo L.-L."/>
        </authorList>
    </citation>
    <scope>NUCLEOTIDE SEQUENCE [LARGE SCALE GENOMIC DNA]</scope>
    <source>
        <strain evidence="1 2">JN25</strain>
    </source>
</reference>
<accession>A0A399REV4</accession>
<keyword evidence="2" id="KW-1185">Reference proteome</keyword>
<dbReference type="OrthoDB" id="7631008at2"/>
<comment type="caution">
    <text evidence="1">The sequence shown here is derived from an EMBL/GenBank/DDBJ whole genome shotgun (WGS) entry which is preliminary data.</text>
</comment>
<dbReference type="RefSeq" id="WP_119375415.1">
    <property type="nucleotide sequence ID" value="NZ_QWFX01000006.1"/>
</dbReference>
<gene>
    <name evidence="1" type="ORF">D1223_05420</name>
</gene>